<gene>
    <name evidence="1" type="ORF">SAMN02745784_01172</name>
</gene>
<keyword evidence="2" id="KW-1185">Reference proteome</keyword>
<dbReference type="AlphaFoldDB" id="A0A1M4UMP1"/>
<dbReference type="STRING" id="1123404.SAMN02745784_01172"/>
<evidence type="ECO:0000313" key="2">
    <source>
        <dbReference type="Proteomes" id="UP000184114"/>
    </source>
</evidence>
<evidence type="ECO:0000313" key="1">
    <source>
        <dbReference type="EMBL" id="SHE57954.1"/>
    </source>
</evidence>
<organism evidence="1 2">
    <name type="scientific">Tissierella praeacuta DSM 18095</name>
    <dbReference type="NCBI Taxonomy" id="1123404"/>
    <lineage>
        <taxon>Bacteria</taxon>
        <taxon>Bacillati</taxon>
        <taxon>Bacillota</taxon>
        <taxon>Tissierellia</taxon>
        <taxon>Tissierellales</taxon>
        <taxon>Tissierellaceae</taxon>
        <taxon>Tissierella</taxon>
    </lineage>
</organism>
<dbReference type="EMBL" id="FQTY01000003">
    <property type="protein sequence ID" value="SHE57954.1"/>
    <property type="molecule type" value="Genomic_DNA"/>
</dbReference>
<sequence length="74" mass="9075">MYWHNLEEYTLDTEVYQALRHLNRSYQHYMELRISQINFLDYLIDQVFPGLKKLIPHGAGDFKKDKLLDFLEIW</sequence>
<accession>A0A1M4UMP1</accession>
<dbReference type="Proteomes" id="UP000184114">
    <property type="component" value="Unassembled WGS sequence"/>
</dbReference>
<proteinExistence type="predicted"/>
<reference evidence="2" key="1">
    <citation type="submission" date="2016-11" db="EMBL/GenBank/DDBJ databases">
        <authorList>
            <person name="Varghese N."/>
            <person name="Submissions S."/>
        </authorList>
    </citation>
    <scope>NUCLEOTIDE SEQUENCE [LARGE SCALE GENOMIC DNA]</scope>
    <source>
        <strain evidence="2">DSM 18095</strain>
    </source>
</reference>
<protein>
    <submittedName>
        <fullName evidence="1">Uncharacterized protein</fullName>
    </submittedName>
</protein>
<name>A0A1M4UMP1_9FIRM</name>